<evidence type="ECO:0000256" key="3">
    <source>
        <dbReference type="ARBA" id="ARBA00022691"/>
    </source>
</evidence>
<dbReference type="Proteomes" id="UP000609172">
    <property type="component" value="Unassembled WGS sequence"/>
</dbReference>
<evidence type="ECO:0000313" key="5">
    <source>
        <dbReference type="Proteomes" id="UP000609172"/>
    </source>
</evidence>
<comment type="caution">
    <text evidence="4">The sequence shown here is derived from an EMBL/GenBank/DDBJ whole genome shotgun (WGS) entry which is preliminary data.</text>
</comment>
<keyword evidence="3" id="KW-0949">S-adenosyl-L-methionine</keyword>
<dbReference type="AlphaFoldDB" id="A0A934PMU0"/>
<dbReference type="CDD" id="cd02440">
    <property type="entry name" value="AdoMet_MTases"/>
    <property type="match status" value="1"/>
</dbReference>
<keyword evidence="5" id="KW-1185">Reference proteome</keyword>
<keyword evidence="2" id="KW-0808">Transferase</keyword>
<reference evidence="4" key="1">
    <citation type="submission" date="2020-12" db="EMBL/GenBank/DDBJ databases">
        <title>Bacterial novel species Flavobacterium sp. SE-1-e isolated from soil.</title>
        <authorList>
            <person name="Jung H.-Y."/>
        </authorList>
    </citation>
    <scope>NUCLEOTIDE SEQUENCE</scope>
    <source>
        <strain evidence="4">SE-1-e</strain>
    </source>
</reference>
<dbReference type="InterPro" id="IPR002935">
    <property type="entry name" value="SAM_O-MeTrfase"/>
</dbReference>
<dbReference type="InterPro" id="IPR029063">
    <property type="entry name" value="SAM-dependent_MTases_sf"/>
</dbReference>
<dbReference type="Pfam" id="PF01596">
    <property type="entry name" value="Methyltransf_3"/>
    <property type="match status" value="1"/>
</dbReference>
<evidence type="ECO:0000313" key="4">
    <source>
        <dbReference type="EMBL" id="MBK0370179.1"/>
    </source>
</evidence>
<organism evidence="4 5">
    <name type="scientific">Flavobacterium agrisoli</name>
    <dbReference type="NCBI Taxonomy" id="2793066"/>
    <lineage>
        <taxon>Bacteria</taxon>
        <taxon>Pseudomonadati</taxon>
        <taxon>Bacteroidota</taxon>
        <taxon>Flavobacteriia</taxon>
        <taxon>Flavobacteriales</taxon>
        <taxon>Flavobacteriaceae</taxon>
        <taxon>Flavobacterium</taxon>
    </lineage>
</organism>
<evidence type="ECO:0000256" key="1">
    <source>
        <dbReference type="ARBA" id="ARBA00022603"/>
    </source>
</evidence>
<accession>A0A934PMU0</accession>
<dbReference type="GO" id="GO:0008171">
    <property type="term" value="F:O-methyltransferase activity"/>
    <property type="evidence" value="ECO:0007669"/>
    <property type="project" value="InterPro"/>
</dbReference>
<evidence type="ECO:0000256" key="2">
    <source>
        <dbReference type="ARBA" id="ARBA00022679"/>
    </source>
</evidence>
<keyword evidence="1 4" id="KW-0489">Methyltransferase</keyword>
<dbReference type="SUPFAM" id="SSF53335">
    <property type="entry name" value="S-adenosyl-L-methionine-dependent methyltransferases"/>
    <property type="match status" value="1"/>
</dbReference>
<sequence>MQTKIKTMKDSNILDIPKLHFEIEAKSKEIGFTMPSDLYIGTLLKTLITSKPKSKILELGTGIGLSLSWMIDGLDSDSKLVTIDNDPKLTAIAQNYFGTDERVEIICADGSEWIKNYNNEKFDLIFADAWPGKYSEINETLKLLKVGGFYIIDDMLPQPNWLAGHLENVNKLIEYLENREDLQLTKMNWSTGIIIATKKFDI</sequence>
<dbReference type="GO" id="GO:0032259">
    <property type="term" value="P:methylation"/>
    <property type="evidence" value="ECO:0007669"/>
    <property type="project" value="UniProtKB-KW"/>
</dbReference>
<name>A0A934PMU0_9FLAO</name>
<dbReference type="Gene3D" id="3.40.50.150">
    <property type="entry name" value="Vaccinia Virus protein VP39"/>
    <property type="match status" value="1"/>
</dbReference>
<dbReference type="PANTHER" id="PTHR43167">
    <property type="entry name" value="PUTATIVE (AFU_ORTHOLOGUE AFUA_6G01830)-RELATED"/>
    <property type="match status" value="1"/>
</dbReference>
<protein>
    <submittedName>
        <fullName evidence="4">Class I SAM-dependent methyltransferase</fullName>
    </submittedName>
</protein>
<proteinExistence type="predicted"/>
<dbReference type="PANTHER" id="PTHR43167:SF1">
    <property type="entry name" value="PUTATIVE (AFU_ORTHOLOGUE AFUA_6G01830)-RELATED"/>
    <property type="match status" value="1"/>
</dbReference>
<dbReference type="EMBL" id="JAEHFV010000003">
    <property type="protein sequence ID" value="MBK0370179.1"/>
    <property type="molecule type" value="Genomic_DNA"/>
</dbReference>
<gene>
    <name evidence="4" type="ORF">I5M07_10040</name>
</gene>